<evidence type="ECO:0000313" key="8">
    <source>
        <dbReference type="EMBL" id="MBB6626510.1"/>
    </source>
</evidence>
<accession>A0A7X0RFT0</accession>
<dbReference type="PROSITE" id="PS51318">
    <property type="entry name" value="TAT"/>
    <property type="match status" value="1"/>
</dbReference>
<keyword evidence="9" id="KW-1185">Reference proteome</keyword>
<evidence type="ECO:0000256" key="7">
    <source>
        <dbReference type="ARBA" id="ARBA00048421"/>
    </source>
</evidence>
<keyword evidence="6" id="KW-0843">Virulence</keyword>
<dbReference type="Proteomes" id="UP000523955">
    <property type="component" value="Unassembled WGS sequence"/>
</dbReference>
<evidence type="ECO:0000256" key="6">
    <source>
        <dbReference type="ARBA" id="ARBA00023026"/>
    </source>
</evidence>
<protein>
    <recommendedName>
        <fullName evidence="3">phospholipase C</fullName>
        <ecNumber evidence="3">3.1.4.3</ecNumber>
    </recommendedName>
</protein>
<evidence type="ECO:0000256" key="4">
    <source>
        <dbReference type="ARBA" id="ARBA00022512"/>
    </source>
</evidence>
<dbReference type="PANTHER" id="PTHR31956">
    <property type="entry name" value="NON-SPECIFIC PHOSPHOLIPASE C4-RELATED"/>
    <property type="match status" value="1"/>
</dbReference>
<organism evidence="8 9">
    <name type="scientific">Nocardioides luti</name>
    <dbReference type="NCBI Taxonomy" id="2761101"/>
    <lineage>
        <taxon>Bacteria</taxon>
        <taxon>Bacillati</taxon>
        <taxon>Actinomycetota</taxon>
        <taxon>Actinomycetes</taxon>
        <taxon>Propionibacteriales</taxon>
        <taxon>Nocardioidaceae</taxon>
        <taxon>Nocardioides</taxon>
    </lineage>
</organism>
<comment type="catalytic activity">
    <reaction evidence="7">
        <text>a 1,2-diacyl-sn-glycero-3-phosphocholine + H2O = phosphocholine + a 1,2-diacyl-sn-glycerol + H(+)</text>
        <dbReference type="Rhea" id="RHEA:10604"/>
        <dbReference type="ChEBI" id="CHEBI:15377"/>
        <dbReference type="ChEBI" id="CHEBI:15378"/>
        <dbReference type="ChEBI" id="CHEBI:17815"/>
        <dbReference type="ChEBI" id="CHEBI:57643"/>
        <dbReference type="ChEBI" id="CHEBI:295975"/>
        <dbReference type="EC" id="3.1.4.3"/>
    </reaction>
    <physiologicalReaction direction="left-to-right" evidence="7">
        <dbReference type="Rhea" id="RHEA:10605"/>
    </physiologicalReaction>
</comment>
<dbReference type="EMBL" id="JACKXE010000001">
    <property type="protein sequence ID" value="MBB6626510.1"/>
    <property type="molecule type" value="Genomic_DNA"/>
</dbReference>
<keyword evidence="4" id="KW-0134">Cell wall</keyword>
<reference evidence="8 9" key="1">
    <citation type="submission" date="2020-08" db="EMBL/GenBank/DDBJ databases">
        <authorList>
            <person name="Seo M.-J."/>
        </authorList>
    </citation>
    <scope>NUCLEOTIDE SEQUENCE [LARGE SCALE GENOMIC DNA]</scope>
    <source>
        <strain evidence="8 9">KIGAM211</strain>
    </source>
</reference>
<evidence type="ECO:0000256" key="2">
    <source>
        <dbReference type="ARBA" id="ARBA00009717"/>
    </source>
</evidence>
<dbReference type="PANTHER" id="PTHR31956:SF1">
    <property type="entry name" value="NON-SPECIFIC PHOSPHOLIPASE C1"/>
    <property type="match status" value="1"/>
</dbReference>
<dbReference type="Pfam" id="PF04185">
    <property type="entry name" value="Phosphoesterase"/>
    <property type="match status" value="1"/>
</dbReference>
<keyword evidence="5" id="KW-0378">Hydrolase</keyword>
<dbReference type="CDD" id="cd16013">
    <property type="entry name" value="AcpA"/>
    <property type="match status" value="1"/>
</dbReference>
<evidence type="ECO:0000313" key="9">
    <source>
        <dbReference type="Proteomes" id="UP000523955"/>
    </source>
</evidence>
<dbReference type="InterPro" id="IPR017850">
    <property type="entry name" value="Alkaline_phosphatase_core_sf"/>
</dbReference>
<comment type="similarity">
    <text evidence="2">Belongs to the bacterial phospholipase C family.</text>
</comment>
<name>A0A7X0RFT0_9ACTN</name>
<dbReference type="Gene3D" id="3.40.720.10">
    <property type="entry name" value="Alkaline Phosphatase, subunit A"/>
    <property type="match status" value="1"/>
</dbReference>
<sequence>MSADVTISRRQLLGAAGATGLAAAAGATRWWPEEAASAATVLPAPGQSGIEHVVVVMMENRSFDHYLGWLPGADGRQAGLTYRDRYGVKHATHHLTDFDSCGFFDPDHSYEGGRIQLNGGKCDGFLRSGRNDLQAIGYYEKADLEFTGHAAQDWTTFDRYFSAVMAETYPNRFYMHAAQTDRLHNNTDQATMPTIWDRCADKGVSHTYYYSDVPFTALWYTKHLDISKHFEQFLTDAAAGTLPAVSFVDPKFTDEESGTSNDDHPHADIRAGQGFLNQVYDAVRNGPGWEKTVLVITYDEWGGFFDHVAPGHAPDVSKKTSLRGFRVPTLMISPLARRGHVSHHVYDHTSVLRMIEWRWGLKPLTPRDRKARNIAEVLNFSTAPNTASPTYTVAPVVPTSCPTQEAEEGGSEYAEWGALRELALAHGWELPS</sequence>
<comment type="caution">
    <text evidence="8">The sequence shown here is derived from an EMBL/GenBank/DDBJ whole genome shotgun (WGS) entry which is preliminary data.</text>
</comment>
<dbReference type="EC" id="3.1.4.3" evidence="3"/>
<evidence type="ECO:0000256" key="3">
    <source>
        <dbReference type="ARBA" id="ARBA00012018"/>
    </source>
</evidence>
<dbReference type="AlphaFoldDB" id="A0A7X0RFT0"/>
<dbReference type="InterPro" id="IPR006311">
    <property type="entry name" value="TAT_signal"/>
</dbReference>
<comment type="subcellular location">
    <subcellularLocation>
        <location evidence="1">Secreted</location>
        <location evidence="1">Cell wall</location>
    </subcellularLocation>
</comment>
<dbReference type="GO" id="GO:0034480">
    <property type="term" value="F:phosphatidylcholine phospholipase C activity"/>
    <property type="evidence" value="ECO:0007669"/>
    <property type="project" value="UniProtKB-EC"/>
</dbReference>
<evidence type="ECO:0000256" key="1">
    <source>
        <dbReference type="ARBA" id="ARBA00004191"/>
    </source>
</evidence>
<proteinExistence type="inferred from homology"/>
<keyword evidence="4" id="KW-0964">Secreted</keyword>
<evidence type="ECO:0000256" key="5">
    <source>
        <dbReference type="ARBA" id="ARBA00022801"/>
    </source>
</evidence>
<dbReference type="InterPro" id="IPR007312">
    <property type="entry name" value="Phosphoesterase"/>
</dbReference>
<gene>
    <name evidence="8" type="ORF">H5V45_04150</name>
</gene>